<name>G0VIS0_NAUCA</name>
<dbReference type="KEGG" id="ncs:NCAS_0H00870"/>
<evidence type="ECO:0000313" key="4">
    <source>
        <dbReference type="Proteomes" id="UP000001640"/>
    </source>
</evidence>
<dbReference type="Pfam" id="PF06218">
    <property type="entry name" value="NPR2"/>
    <property type="match status" value="1"/>
</dbReference>
<feature type="compositionally biased region" description="Polar residues" evidence="2">
    <location>
        <begin position="354"/>
        <end position="363"/>
    </location>
</feature>
<comment type="similarity">
    <text evidence="1">Belongs to the NPR2 family.</text>
</comment>
<dbReference type="GeneID" id="96905076"/>
<dbReference type="OrthoDB" id="338854at2759"/>
<dbReference type="AlphaFoldDB" id="G0VIS0"/>
<dbReference type="GO" id="GO:0009410">
    <property type="term" value="P:response to xenobiotic stimulus"/>
    <property type="evidence" value="ECO:0007669"/>
    <property type="project" value="EnsemblFungi"/>
</dbReference>
<accession>G0VIS0</accession>
<dbReference type="PANTHER" id="PTHR12991">
    <property type="entry name" value="NITROGEN PERMEASE REGULATOR 2/TUMOR SUPPRESSOR CANDIDATE 4"/>
    <property type="match status" value="1"/>
</dbReference>
<dbReference type="GO" id="GO:0005774">
    <property type="term" value="C:vacuolar membrane"/>
    <property type="evidence" value="ECO:0007669"/>
    <property type="project" value="TreeGrafter"/>
</dbReference>
<feature type="region of interest" description="Disordered" evidence="2">
    <location>
        <begin position="499"/>
        <end position="523"/>
    </location>
</feature>
<organism evidence="3 4">
    <name type="scientific">Naumovozyma castellii</name>
    <name type="common">Yeast</name>
    <name type="synonym">Saccharomyces castellii</name>
    <dbReference type="NCBI Taxonomy" id="27288"/>
    <lineage>
        <taxon>Eukaryota</taxon>
        <taxon>Fungi</taxon>
        <taxon>Dikarya</taxon>
        <taxon>Ascomycota</taxon>
        <taxon>Saccharomycotina</taxon>
        <taxon>Saccharomycetes</taxon>
        <taxon>Saccharomycetales</taxon>
        <taxon>Saccharomycetaceae</taxon>
        <taxon>Naumovozyma</taxon>
    </lineage>
</organism>
<dbReference type="eggNOG" id="KOG3789">
    <property type="taxonomic scope" value="Eukaryota"/>
</dbReference>
<dbReference type="GO" id="GO:0005096">
    <property type="term" value="F:GTPase activator activity"/>
    <property type="evidence" value="ECO:0007669"/>
    <property type="project" value="TreeGrafter"/>
</dbReference>
<reference evidence="3 4" key="1">
    <citation type="journal article" date="2011" name="Proc. Natl. Acad. Sci. U.S.A.">
        <title>Evolutionary erosion of yeast sex chromosomes by mating-type switching accidents.</title>
        <authorList>
            <person name="Gordon J.L."/>
            <person name="Armisen D."/>
            <person name="Proux-Wera E."/>
            <person name="Oheigeartaigh S.S."/>
            <person name="Byrne K.P."/>
            <person name="Wolfe K.H."/>
        </authorList>
    </citation>
    <scope>NUCLEOTIDE SEQUENCE [LARGE SCALE GENOMIC DNA]</scope>
    <source>
        <strain evidence="4">ATCC 76901 / BCRC 22586 / CBS 4309 / NBRC 1992 / NRRL Y-12630</strain>
    </source>
</reference>
<dbReference type="GO" id="GO:0034198">
    <property type="term" value="P:cellular response to amino acid starvation"/>
    <property type="evidence" value="ECO:0007669"/>
    <property type="project" value="EnsemblFungi"/>
</dbReference>
<dbReference type="RefSeq" id="XP_003677746.1">
    <property type="nucleotide sequence ID" value="XM_003677698.1"/>
</dbReference>
<evidence type="ECO:0000256" key="1">
    <source>
        <dbReference type="ARBA" id="ARBA00008433"/>
    </source>
</evidence>
<sequence>MQNSNLNNLNHFEGFMPIHTIFYSIFHPTEGTKVCYEFPPKNLSNFHINFDTIKNYIIPKNQLCNRLLTFKYENYRIVSYPITINAPYYARNFFSFNFVFVFPYECETSPYEPSIARLGKMFKILEEQSQILSKAENDPIYFKSDYVPTEPTTTIIPQISPSHRNKRNNDHNDNNDGSRFETDFFGEEEDGVTKFSVQDLIMRIYQDLNNYSECLIPIDKGNDINIKVFPLLKPPPNHLISLEDVPMSLINLNNVIDVNWDPTMLNIVPYINGVNDISKIAKLTKADPLLVIECIKHLVYYNCVIITDIFQFSNVYAPTSLICSFLTDQEMATQCQNYVVLPIGSKLSHLPFENNGNKQPSTPKHSRTTSLSSSMSGSVNSHEHSYMDTIQKSETSLSLSSTDPNNPHFELAHLPTKACLFDLYRSLSYGVTLRSWYQSNATIITENNVDVRKFIKFGIIRGLIYRCHSYPIPQRPSNEGIQRIERLNDIDAHRLQIRSSGSAARSNSGSGSGSSASPSSINVDGADELLKNVYKKLERHSKVSFMDKEKNESMKTDEKGRPSTMTKEERSVLLKSIESLENLDKICVKLGKSRQQVERWLDELGNYKIITC</sequence>
<dbReference type="HOGENOM" id="CLU_014995_3_0_1"/>
<dbReference type="GO" id="GO:1904262">
    <property type="term" value="P:negative regulation of TORC1 signaling"/>
    <property type="evidence" value="ECO:0007669"/>
    <property type="project" value="EnsemblFungi"/>
</dbReference>
<feature type="region of interest" description="Disordered" evidence="2">
    <location>
        <begin position="153"/>
        <end position="183"/>
    </location>
</feature>
<dbReference type="EMBL" id="HE576759">
    <property type="protein sequence ID" value="CCC71397.1"/>
    <property type="molecule type" value="Genomic_DNA"/>
</dbReference>
<dbReference type="GO" id="GO:1990130">
    <property type="term" value="C:GATOR1 complex"/>
    <property type="evidence" value="ECO:0007669"/>
    <property type="project" value="EnsemblFungi"/>
</dbReference>
<feature type="region of interest" description="Disordered" evidence="2">
    <location>
        <begin position="546"/>
        <end position="568"/>
    </location>
</feature>
<dbReference type="GO" id="GO:0006995">
    <property type="term" value="P:cellular response to nitrogen starvation"/>
    <property type="evidence" value="ECO:0007669"/>
    <property type="project" value="EnsemblFungi"/>
</dbReference>
<evidence type="ECO:0000256" key="2">
    <source>
        <dbReference type="SAM" id="MobiDB-lite"/>
    </source>
</evidence>
<feature type="compositionally biased region" description="Low complexity" evidence="2">
    <location>
        <begin position="499"/>
        <end position="520"/>
    </location>
</feature>
<protein>
    <recommendedName>
        <fullName evidence="5">Nitrogen permease regulator 2</fullName>
    </recommendedName>
</protein>
<gene>
    <name evidence="3" type="primary">NCAS0H00870</name>
    <name evidence="3" type="ordered locus">NCAS_0H00870</name>
</gene>
<dbReference type="FunCoup" id="G0VIS0">
    <property type="interactions" value="236"/>
</dbReference>
<dbReference type="PANTHER" id="PTHR12991:SF10">
    <property type="entry name" value="GATOR COMPLEX PROTEIN NPRL2"/>
    <property type="match status" value="1"/>
</dbReference>
<dbReference type="GO" id="GO:0010508">
    <property type="term" value="P:positive regulation of autophagy"/>
    <property type="evidence" value="ECO:0007669"/>
    <property type="project" value="EnsemblFungi"/>
</dbReference>
<feature type="region of interest" description="Disordered" evidence="2">
    <location>
        <begin position="352"/>
        <end position="382"/>
    </location>
</feature>
<reference key="2">
    <citation type="submission" date="2011-08" db="EMBL/GenBank/DDBJ databases">
        <title>Genome sequence of Naumovozyma castellii.</title>
        <authorList>
            <person name="Gordon J.L."/>
            <person name="Armisen D."/>
            <person name="Proux-Wera E."/>
            <person name="OhEigeartaigh S.S."/>
            <person name="Byrne K.P."/>
            <person name="Wolfe K.H."/>
        </authorList>
    </citation>
    <scope>NUCLEOTIDE SEQUENCE</scope>
    <source>
        <strain>Type strain:CBS 4309</strain>
    </source>
</reference>
<dbReference type="GO" id="GO:0015824">
    <property type="term" value="P:proline transport"/>
    <property type="evidence" value="ECO:0007669"/>
    <property type="project" value="EnsemblFungi"/>
</dbReference>
<dbReference type="Proteomes" id="UP000001640">
    <property type="component" value="Chromosome 8"/>
</dbReference>
<dbReference type="OMA" id="IDVNWDP"/>
<dbReference type="GO" id="GO:2000785">
    <property type="term" value="P:regulation of autophagosome assembly"/>
    <property type="evidence" value="ECO:0007669"/>
    <property type="project" value="EnsemblFungi"/>
</dbReference>
<feature type="compositionally biased region" description="Basic and acidic residues" evidence="2">
    <location>
        <begin position="167"/>
        <end position="182"/>
    </location>
</feature>
<keyword evidence="4" id="KW-1185">Reference proteome</keyword>
<evidence type="ECO:0000313" key="3">
    <source>
        <dbReference type="EMBL" id="CCC71397.1"/>
    </source>
</evidence>
<dbReference type="InterPro" id="IPR009348">
    <property type="entry name" value="NPR2-like"/>
</dbReference>
<dbReference type="GO" id="GO:0015840">
    <property type="term" value="P:urea transport"/>
    <property type="evidence" value="ECO:0007669"/>
    <property type="project" value="EnsemblFungi"/>
</dbReference>
<feature type="compositionally biased region" description="Low complexity" evidence="2">
    <location>
        <begin position="368"/>
        <end position="380"/>
    </location>
</feature>
<proteinExistence type="inferred from homology"/>
<evidence type="ECO:0008006" key="5">
    <source>
        <dbReference type="Google" id="ProtNLM"/>
    </source>
</evidence>
<dbReference type="InParanoid" id="G0VIS0"/>
<dbReference type="STRING" id="1064592.G0VIS0"/>